<name>A0A388KVJ0_CHABU</name>
<reference evidence="2 3" key="1">
    <citation type="journal article" date="2018" name="Cell">
        <title>The Chara Genome: Secondary Complexity and Implications for Plant Terrestrialization.</title>
        <authorList>
            <person name="Nishiyama T."/>
            <person name="Sakayama H."/>
            <person name="Vries J.D."/>
            <person name="Buschmann H."/>
            <person name="Saint-Marcoux D."/>
            <person name="Ullrich K.K."/>
            <person name="Haas F.B."/>
            <person name="Vanderstraeten L."/>
            <person name="Becker D."/>
            <person name="Lang D."/>
            <person name="Vosolsobe S."/>
            <person name="Rombauts S."/>
            <person name="Wilhelmsson P.K.I."/>
            <person name="Janitza P."/>
            <person name="Kern R."/>
            <person name="Heyl A."/>
            <person name="Rumpler F."/>
            <person name="Villalobos L.I.A.C."/>
            <person name="Clay J.M."/>
            <person name="Skokan R."/>
            <person name="Toyoda A."/>
            <person name="Suzuki Y."/>
            <person name="Kagoshima H."/>
            <person name="Schijlen E."/>
            <person name="Tajeshwar N."/>
            <person name="Catarino B."/>
            <person name="Hetherington A.J."/>
            <person name="Saltykova A."/>
            <person name="Bonnot C."/>
            <person name="Breuninger H."/>
            <person name="Symeonidi A."/>
            <person name="Radhakrishnan G.V."/>
            <person name="Van Nieuwerburgh F."/>
            <person name="Deforce D."/>
            <person name="Chang C."/>
            <person name="Karol K.G."/>
            <person name="Hedrich R."/>
            <person name="Ulvskov P."/>
            <person name="Glockner G."/>
            <person name="Delwiche C.F."/>
            <person name="Petrasek J."/>
            <person name="Van de Peer Y."/>
            <person name="Friml J."/>
            <person name="Beilby M."/>
            <person name="Dolan L."/>
            <person name="Kohara Y."/>
            <person name="Sugano S."/>
            <person name="Fujiyama A."/>
            <person name="Delaux P.-M."/>
            <person name="Quint M."/>
            <person name="TheiBen G."/>
            <person name="Hagemann M."/>
            <person name="Harholt J."/>
            <person name="Dunand C."/>
            <person name="Zachgo S."/>
            <person name="Langdale J."/>
            <person name="Maumus F."/>
            <person name="Straeten D.V.D."/>
            <person name="Gould S.B."/>
            <person name="Rensing S.A."/>
        </authorList>
    </citation>
    <scope>NUCLEOTIDE SEQUENCE [LARGE SCALE GENOMIC DNA]</scope>
    <source>
        <strain evidence="2 3">S276</strain>
    </source>
</reference>
<feature type="compositionally biased region" description="Polar residues" evidence="1">
    <location>
        <begin position="272"/>
        <end position="281"/>
    </location>
</feature>
<feature type="region of interest" description="Disordered" evidence="1">
    <location>
        <begin position="1"/>
        <end position="132"/>
    </location>
</feature>
<protein>
    <submittedName>
        <fullName evidence="2">Uncharacterized protein</fullName>
    </submittedName>
</protein>
<gene>
    <name evidence="2" type="ORF">CBR_g17801</name>
</gene>
<dbReference type="EMBL" id="BFEA01000196">
    <property type="protein sequence ID" value="GBG74090.1"/>
    <property type="molecule type" value="Genomic_DNA"/>
</dbReference>
<sequence length="304" mass="31957">MASSPEQNDAMAAVKGGQQAVEGQDRGKRPELEQTKVVILVEDNDTEDENPPLLLRRRSADQTQPVQQMKSPFLARKGPILQNALSHRSSEDRSGPAKWRQKTGQENPVPQNGTGTPLLEGGGNVNSDKSAVVPASQGRALLNKPGIDVTAAVALHTKDNLEMTTITSPPRNGALALASKPGTDDGPAERMLKVTTVPLLISQRTVNSEVKTVAHNTTGAPLLNSGTMAAVAAPQRPVPHSGLRTNKAKPGISIDDAGEASKATGIPLQKVGRTQISQTTALALPPQTRAPDGNTATKPDAIHR</sequence>
<feature type="compositionally biased region" description="Basic and acidic residues" evidence="1">
    <location>
        <begin position="23"/>
        <end position="34"/>
    </location>
</feature>
<dbReference type="Gramene" id="GBG74090">
    <property type="protein sequence ID" value="GBG74090"/>
    <property type="gene ID" value="CBR_g17801"/>
</dbReference>
<accession>A0A388KVJ0</accession>
<dbReference type="Proteomes" id="UP000265515">
    <property type="component" value="Unassembled WGS sequence"/>
</dbReference>
<feature type="compositionally biased region" description="Polar residues" evidence="1">
    <location>
        <begin position="102"/>
        <end position="115"/>
    </location>
</feature>
<feature type="region of interest" description="Disordered" evidence="1">
    <location>
        <begin position="236"/>
        <end position="304"/>
    </location>
</feature>
<comment type="caution">
    <text evidence="2">The sequence shown here is derived from an EMBL/GenBank/DDBJ whole genome shotgun (WGS) entry which is preliminary data.</text>
</comment>
<proteinExistence type="predicted"/>
<feature type="compositionally biased region" description="Polar residues" evidence="1">
    <location>
        <begin position="61"/>
        <end position="70"/>
    </location>
</feature>
<evidence type="ECO:0000313" key="3">
    <source>
        <dbReference type="Proteomes" id="UP000265515"/>
    </source>
</evidence>
<evidence type="ECO:0000256" key="1">
    <source>
        <dbReference type="SAM" id="MobiDB-lite"/>
    </source>
</evidence>
<keyword evidence="3" id="KW-1185">Reference proteome</keyword>
<dbReference type="AlphaFoldDB" id="A0A388KVJ0"/>
<evidence type="ECO:0000313" key="2">
    <source>
        <dbReference type="EMBL" id="GBG74090.1"/>
    </source>
</evidence>
<organism evidence="2 3">
    <name type="scientific">Chara braunii</name>
    <name type="common">Braun's stonewort</name>
    <dbReference type="NCBI Taxonomy" id="69332"/>
    <lineage>
        <taxon>Eukaryota</taxon>
        <taxon>Viridiplantae</taxon>
        <taxon>Streptophyta</taxon>
        <taxon>Charophyceae</taxon>
        <taxon>Charales</taxon>
        <taxon>Characeae</taxon>
        <taxon>Chara</taxon>
    </lineage>
</organism>